<dbReference type="GO" id="GO:0004065">
    <property type="term" value="F:arylsulfatase activity"/>
    <property type="evidence" value="ECO:0007669"/>
    <property type="project" value="TreeGrafter"/>
</dbReference>
<dbReference type="InterPro" id="IPR024607">
    <property type="entry name" value="Sulfatase_CS"/>
</dbReference>
<evidence type="ECO:0000256" key="1">
    <source>
        <dbReference type="ARBA" id="ARBA00008779"/>
    </source>
</evidence>
<evidence type="ECO:0000313" key="6">
    <source>
        <dbReference type="EMBL" id="PQV50608.1"/>
    </source>
</evidence>
<dbReference type="InterPro" id="IPR017850">
    <property type="entry name" value="Alkaline_phosphatase_core_sf"/>
</dbReference>
<dbReference type="EMBL" id="PVEO01000002">
    <property type="protein sequence ID" value="PQV50608.1"/>
    <property type="molecule type" value="Genomic_DNA"/>
</dbReference>
<sequence>MLIKFNSIKTICSLVTCMFLFGYTYAQKPNVIVIMADDLGYADVGYNGCKDIPTPNIDELAKNGAILTSGYVSGPMCGPSRAGFITGRMQSSFGWYGNPGTPLDEKQGLPNNVSTVAQYMQEQGYVTGGVGKWHMGTAPHQHPNNMGYDEWYGFLSGGHLYYPMNHPSYNGKYLNTPKPWAMRDMHHSLPIIHNNQPVEWNQYLTHELTEQGVNFIQKNKEKPFFLFMSYNAPHEYLEAPEETIAMFPEEKMTEIPGVKPKNRSVYAAMTFEFDKGVGKLMATLEKLNLTENTIVWFLSDNGGMKRTSDNRPLKGAKWSSYEGGLRVPLVVSWPGKIKSGSVLNAPVTTLDIGATSVALAGGDISNKELDGKNITTYITGETKEEPHEELFWRIGRNYKENSGVLRVGDYKLIVNNKKIELYNLKEDLSETKDLSKSHPKMVEQMLTRWKKLNMDSKPPLWQPLSKKEELSDEYQYKDYEWLKGSPHYRVN</sequence>
<dbReference type="Gene3D" id="3.30.1120.10">
    <property type="match status" value="1"/>
</dbReference>
<reference evidence="6 7" key="1">
    <citation type="submission" date="2018-02" db="EMBL/GenBank/DDBJ databases">
        <title>Genomic Encyclopedia of Archaeal and Bacterial Type Strains, Phase II (KMG-II): from individual species to whole genera.</title>
        <authorList>
            <person name="Goeker M."/>
        </authorList>
    </citation>
    <scope>NUCLEOTIDE SEQUENCE [LARGE SCALE GENOMIC DNA]</scope>
    <source>
        <strain evidence="6 7">DSM 21165</strain>
    </source>
</reference>
<feature type="domain" description="Sulfatase N-terminal" evidence="5">
    <location>
        <begin position="29"/>
        <end position="361"/>
    </location>
</feature>
<dbReference type="PROSITE" id="PS00149">
    <property type="entry name" value="SULFATASE_2"/>
    <property type="match status" value="1"/>
</dbReference>
<keyword evidence="3" id="KW-0378">Hydrolase</keyword>
<dbReference type="PANTHER" id="PTHR42693">
    <property type="entry name" value="ARYLSULFATASE FAMILY MEMBER"/>
    <property type="match status" value="1"/>
</dbReference>
<name>A0A362XCW6_9FLAO</name>
<dbReference type="SUPFAM" id="SSF53649">
    <property type="entry name" value="Alkaline phosphatase-like"/>
    <property type="match status" value="1"/>
</dbReference>
<dbReference type="InterPro" id="IPR050738">
    <property type="entry name" value="Sulfatase"/>
</dbReference>
<proteinExistence type="inferred from homology"/>
<dbReference type="RefSeq" id="WP_211297539.1">
    <property type="nucleotide sequence ID" value="NZ_PVEO01000002.1"/>
</dbReference>
<protein>
    <submittedName>
        <fullName evidence="6">Arylsulfatase A-like enzyme</fullName>
    </submittedName>
</protein>
<evidence type="ECO:0000256" key="4">
    <source>
        <dbReference type="ARBA" id="ARBA00022837"/>
    </source>
</evidence>
<keyword evidence="4" id="KW-0106">Calcium</keyword>
<dbReference type="AlphaFoldDB" id="A0A362XCW6"/>
<evidence type="ECO:0000256" key="3">
    <source>
        <dbReference type="ARBA" id="ARBA00022801"/>
    </source>
</evidence>
<organism evidence="6 7">
    <name type="scientific">Jejuia pallidilutea</name>
    <dbReference type="NCBI Taxonomy" id="504487"/>
    <lineage>
        <taxon>Bacteria</taxon>
        <taxon>Pseudomonadati</taxon>
        <taxon>Bacteroidota</taxon>
        <taxon>Flavobacteriia</taxon>
        <taxon>Flavobacteriales</taxon>
        <taxon>Flavobacteriaceae</taxon>
        <taxon>Jejuia</taxon>
    </lineage>
</organism>
<dbReference type="PROSITE" id="PS00523">
    <property type="entry name" value="SULFATASE_1"/>
    <property type="match status" value="1"/>
</dbReference>
<evidence type="ECO:0000256" key="2">
    <source>
        <dbReference type="ARBA" id="ARBA00022723"/>
    </source>
</evidence>
<dbReference type="Proteomes" id="UP000251545">
    <property type="component" value="Unassembled WGS sequence"/>
</dbReference>
<evidence type="ECO:0000259" key="5">
    <source>
        <dbReference type="Pfam" id="PF00884"/>
    </source>
</evidence>
<comment type="caution">
    <text evidence="6">The sequence shown here is derived from an EMBL/GenBank/DDBJ whole genome shotgun (WGS) entry which is preliminary data.</text>
</comment>
<gene>
    <name evidence="6" type="ORF">CLV33_102473</name>
</gene>
<accession>A0A362XCW6</accession>
<dbReference type="PANTHER" id="PTHR42693:SF53">
    <property type="entry name" value="ENDO-4-O-SULFATASE"/>
    <property type="match status" value="1"/>
</dbReference>
<dbReference type="Gene3D" id="3.40.720.10">
    <property type="entry name" value="Alkaline Phosphatase, subunit A"/>
    <property type="match status" value="1"/>
</dbReference>
<dbReference type="GO" id="GO:0046872">
    <property type="term" value="F:metal ion binding"/>
    <property type="evidence" value="ECO:0007669"/>
    <property type="project" value="UniProtKB-KW"/>
</dbReference>
<dbReference type="Pfam" id="PF00884">
    <property type="entry name" value="Sulfatase"/>
    <property type="match status" value="1"/>
</dbReference>
<evidence type="ECO:0000313" key="7">
    <source>
        <dbReference type="Proteomes" id="UP000251545"/>
    </source>
</evidence>
<comment type="similarity">
    <text evidence="1">Belongs to the sulfatase family.</text>
</comment>
<keyword evidence="2" id="KW-0479">Metal-binding</keyword>
<dbReference type="InterPro" id="IPR000917">
    <property type="entry name" value="Sulfatase_N"/>
</dbReference>